<dbReference type="Proteomes" id="UP001359485">
    <property type="component" value="Unassembled WGS sequence"/>
</dbReference>
<sequence>MEECLSNISFSLVIFAAIVGIVCHAASIQKSNSFEIDVDTIPSDGAIQGLRIRRSGDLSQNIPEIDIEKIGDDIISVNGIRLKRSENLKDLSDIDLDEEASEDSEGSNDRSRRSGGGDLLGFIGQKLGQKISSFASASSGHNSESDLHYGTPVTSYSTKTFDFWAFKKAIVATLLQAAKAIKGGVIALGGQLVKAKGHLIAAKGKVLATKGDSITELGRDIAAKALLSSPSSHGSGVTAYATAAVDHVPETGFSTSGLGSGYPGPTQAGYVGVSTGYGVPTQHGYKKRGAVGQQFPVPHELPSAVQAGLLLLKPINVPDENVSYAKRKSS</sequence>
<reference evidence="2 3" key="1">
    <citation type="submission" date="2023-09" db="EMBL/GenBank/DDBJ databases">
        <title>Genomes of two closely related lineages of the louse Polyplax serrata with different host specificities.</title>
        <authorList>
            <person name="Martinu J."/>
            <person name="Tarabai H."/>
            <person name="Stefka J."/>
            <person name="Hypsa V."/>
        </authorList>
    </citation>
    <scope>NUCLEOTIDE SEQUENCE [LARGE SCALE GENOMIC DNA]</scope>
    <source>
        <strain evidence="2">98ZLc_SE</strain>
    </source>
</reference>
<feature type="compositionally biased region" description="Acidic residues" evidence="1">
    <location>
        <begin position="95"/>
        <end position="106"/>
    </location>
</feature>
<protein>
    <submittedName>
        <fullName evidence="2">Uncharacterized protein</fullName>
    </submittedName>
</protein>
<accession>A0ABR1B3V3</accession>
<keyword evidence="3" id="KW-1185">Reference proteome</keyword>
<evidence type="ECO:0000313" key="3">
    <source>
        <dbReference type="Proteomes" id="UP001359485"/>
    </source>
</evidence>
<evidence type="ECO:0000256" key="1">
    <source>
        <dbReference type="SAM" id="MobiDB-lite"/>
    </source>
</evidence>
<feature type="region of interest" description="Disordered" evidence="1">
    <location>
        <begin position="95"/>
        <end position="115"/>
    </location>
</feature>
<dbReference type="EMBL" id="JAWJWF010000004">
    <property type="protein sequence ID" value="KAK6633931.1"/>
    <property type="molecule type" value="Genomic_DNA"/>
</dbReference>
<gene>
    <name evidence="2" type="ORF">RUM44_004538</name>
</gene>
<comment type="caution">
    <text evidence="2">The sequence shown here is derived from an EMBL/GenBank/DDBJ whole genome shotgun (WGS) entry which is preliminary data.</text>
</comment>
<evidence type="ECO:0000313" key="2">
    <source>
        <dbReference type="EMBL" id="KAK6633931.1"/>
    </source>
</evidence>
<name>A0ABR1B3V3_POLSC</name>
<proteinExistence type="predicted"/>
<organism evidence="2 3">
    <name type="scientific">Polyplax serrata</name>
    <name type="common">Common mouse louse</name>
    <dbReference type="NCBI Taxonomy" id="468196"/>
    <lineage>
        <taxon>Eukaryota</taxon>
        <taxon>Metazoa</taxon>
        <taxon>Ecdysozoa</taxon>
        <taxon>Arthropoda</taxon>
        <taxon>Hexapoda</taxon>
        <taxon>Insecta</taxon>
        <taxon>Pterygota</taxon>
        <taxon>Neoptera</taxon>
        <taxon>Paraneoptera</taxon>
        <taxon>Psocodea</taxon>
        <taxon>Troctomorpha</taxon>
        <taxon>Phthiraptera</taxon>
        <taxon>Anoplura</taxon>
        <taxon>Polyplacidae</taxon>
        <taxon>Polyplax</taxon>
    </lineage>
</organism>